<keyword evidence="1" id="KW-1133">Transmembrane helix</keyword>
<dbReference type="EMBL" id="QRZA01000005">
    <property type="protein sequence ID" value="RGV35145.1"/>
    <property type="molecule type" value="Genomic_DNA"/>
</dbReference>
<protein>
    <submittedName>
        <fullName evidence="4">FecR family protein</fullName>
    </submittedName>
</protein>
<evidence type="ECO:0000313" key="4">
    <source>
        <dbReference type="EMBL" id="RGV35145.1"/>
    </source>
</evidence>
<sequence length="378" mass="42863">MKNTSTEERELHTAQNIINAGTGRSADVEQMCEWFEKHPKARNLLTDAELLAGEIAAIDPERKERNLARLRIRVRGYKRARMVRWTTISVATSAAMVLLCFGIFKYAGVVQPEPELLVASVPVVKDSVPTLIFASGEKMDMTEYAVNKKVIDVVHVAARATDETSSVLNVYKVPRMFTSRLALPDSTIVYLNSDSELSFPSRFSDSVRAVSVRGEAYFEVRHGEVPFVVRVNDAEIKVYGTKFNVRAYTEKRVAAVLVEGSIGVEYRGYNVMMRPNELCRVDNINGDISTERVDVSKYIAWTEGMFMFERDRLQDIVSELSRWYGIEIVAEGQTLQNSTITAFFERSVSIDEIMTIIEQTINVKITKEEGRYVIRQRD</sequence>
<feature type="domain" description="Protein FecR C-terminal" evidence="3">
    <location>
        <begin position="306"/>
        <end position="373"/>
    </location>
</feature>
<dbReference type="Proteomes" id="UP000283589">
    <property type="component" value="Unassembled WGS sequence"/>
</dbReference>
<dbReference type="PIRSF" id="PIRSF018266">
    <property type="entry name" value="FecR"/>
    <property type="match status" value="1"/>
</dbReference>
<proteinExistence type="predicted"/>
<keyword evidence="1" id="KW-0812">Transmembrane</keyword>
<dbReference type="InterPro" id="IPR032508">
    <property type="entry name" value="FecR_C"/>
</dbReference>
<dbReference type="GO" id="GO:0016989">
    <property type="term" value="F:sigma factor antagonist activity"/>
    <property type="evidence" value="ECO:0007669"/>
    <property type="project" value="TreeGrafter"/>
</dbReference>
<dbReference type="InterPro" id="IPR012373">
    <property type="entry name" value="Ferrdict_sens_TM"/>
</dbReference>
<dbReference type="PANTHER" id="PTHR30273:SF2">
    <property type="entry name" value="PROTEIN FECR"/>
    <property type="match status" value="1"/>
</dbReference>
<name>A0A412X3C7_9BACT</name>
<reference evidence="4 5" key="1">
    <citation type="submission" date="2018-08" db="EMBL/GenBank/DDBJ databases">
        <title>A genome reference for cultivated species of the human gut microbiota.</title>
        <authorList>
            <person name="Zou Y."/>
            <person name="Xue W."/>
            <person name="Luo G."/>
        </authorList>
    </citation>
    <scope>NUCLEOTIDE SEQUENCE [LARGE SCALE GENOMIC DNA]</scope>
    <source>
        <strain evidence="4 5">AF14-49</strain>
    </source>
</reference>
<dbReference type="AlphaFoldDB" id="A0A412X3C7"/>
<evidence type="ECO:0000256" key="1">
    <source>
        <dbReference type="SAM" id="Phobius"/>
    </source>
</evidence>
<dbReference type="RefSeq" id="WP_118259374.1">
    <property type="nucleotide sequence ID" value="NZ_CALBWO010000034.1"/>
</dbReference>
<dbReference type="Gene3D" id="2.60.120.1440">
    <property type="match status" value="1"/>
</dbReference>
<dbReference type="Gene3D" id="3.55.50.30">
    <property type="match status" value="1"/>
</dbReference>
<dbReference type="InterPro" id="IPR006860">
    <property type="entry name" value="FecR"/>
</dbReference>
<evidence type="ECO:0000313" key="5">
    <source>
        <dbReference type="Proteomes" id="UP000283589"/>
    </source>
</evidence>
<organism evidence="4 5">
    <name type="scientific">Butyricimonas virosa</name>
    <dbReference type="NCBI Taxonomy" id="544645"/>
    <lineage>
        <taxon>Bacteria</taxon>
        <taxon>Pseudomonadati</taxon>
        <taxon>Bacteroidota</taxon>
        <taxon>Bacteroidia</taxon>
        <taxon>Bacteroidales</taxon>
        <taxon>Odoribacteraceae</taxon>
        <taxon>Butyricimonas</taxon>
    </lineage>
</organism>
<dbReference type="Pfam" id="PF04773">
    <property type="entry name" value="FecR"/>
    <property type="match status" value="1"/>
</dbReference>
<keyword evidence="1" id="KW-0472">Membrane</keyword>
<feature type="transmembrane region" description="Helical" evidence="1">
    <location>
        <begin position="82"/>
        <end position="104"/>
    </location>
</feature>
<comment type="caution">
    <text evidence="4">The sequence shown here is derived from an EMBL/GenBank/DDBJ whole genome shotgun (WGS) entry which is preliminary data.</text>
</comment>
<accession>A0A412X3C7</accession>
<feature type="domain" description="FecR protein" evidence="2">
    <location>
        <begin position="180"/>
        <end position="262"/>
    </location>
</feature>
<evidence type="ECO:0000259" key="2">
    <source>
        <dbReference type="Pfam" id="PF04773"/>
    </source>
</evidence>
<evidence type="ECO:0000259" key="3">
    <source>
        <dbReference type="Pfam" id="PF16344"/>
    </source>
</evidence>
<gene>
    <name evidence="4" type="ORF">DWW18_06115</name>
</gene>
<dbReference type="Pfam" id="PF16344">
    <property type="entry name" value="FecR_C"/>
    <property type="match status" value="1"/>
</dbReference>
<dbReference type="PANTHER" id="PTHR30273">
    <property type="entry name" value="PERIPLASMIC SIGNAL SENSOR AND SIGMA FACTOR ACTIVATOR FECR-RELATED"/>
    <property type="match status" value="1"/>
</dbReference>